<proteinExistence type="predicted"/>
<sequence length="58" mass="7242">MYPHIIHSLWKNMRVKYVIHMIEHKYNTKKNCIVQRVFDTYPQFQPVVDNNYPHHYIL</sequence>
<accession>A0A1I1UKT6</accession>
<keyword evidence="2" id="KW-1185">Reference proteome</keyword>
<organism evidence="1 2">
    <name type="scientific">Lentibacillus persicus</name>
    <dbReference type="NCBI Taxonomy" id="640948"/>
    <lineage>
        <taxon>Bacteria</taxon>
        <taxon>Bacillati</taxon>
        <taxon>Bacillota</taxon>
        <taxon>Bacilli</taxon>
        <taxon>Bacillales</taxon>
        <taxon>Bacillaceae</taxon>
        <taxon>Lentibacillus</taxon>
    </lineage>
</organism>
<dbReference type="Proteomes" id="UP000199474">
    <property type="component" value="Unassembled WGS sequence"/>
</dbReference>
<evidence type="ECO:0000313" key="1">
    <source>
        <dbReference type="EMBL" id="SFD71367.1"/>
    </source>
</evidence>
<gene>
    <name evidence="1" type="ORF">SAMN05216238_103260</name>
</gene>
<dbReference type="STRING" id="640948.SAMN05216238_103260"/>
<dbReference type="EMBL" id="FOMR01000003">
    <property type="protein sequence ID" value="SFD71367.1"/>
    <property type="molecule type" value="Genomic_DNA"/>
</dbReference>
<reference evidence="2" key="1">
    <citation type="submission" date="2016-10" db="EMBL/GenBank/DDBJ databases">
        <authorList>
            <person name="Varghese N."/>
            <person name="Submissions S."/>
        </authorList>
    </citation>
    <scope>NUCLEOTIDE SEQUENCE [LARGE SCALE GENOMIC DNA]</scope>
    <source>
        <strain evidence="2">DSM 22530</strain>
    </source>
</reference>
<evidence type="ECO:0000313" key="2">
    <source>
        <dbReference type="Proteomes" id="UP000199474"/>
    </source>
</evidence>
<protein>
    <submittedName>
        <fullName evidence="1">Uncharacterized protein</fullName>
    </submittedName>
</protein>
<dbReference type="AlphaFoldDB" id="A0A1I1UKT6"/>
<name>A0A1I1UKT6_9BACI</name>